<reference evidence="5" key="2">
    <citation type="submission" date="2017-06" db="EMBL/GenBank/DDBJ databases">
        <title>WGS assembly of Brachypodium distachyon.</title>
        <authorList>
            <consortium name="The International Brachypodium Initiative"/>
            <person name="Lucas S."/>
            <person name="Harmon-Smith M."/>
            <person name="Lail K."/>
            <person name="Tice H."/>
            <person name="Grimwood J."/>
            <person name="Bruce D."/>
            <person name="Barry K."/>
            <person name="Shu S."/>
            <person name="Lindquist E."/>
            <person name="Wang M."/>
            <person name="Pitluck S."/>
            <person name="Vogel J.P."/>
            <person name="Garvin D.F."/>
            <person name="Mockler T.C."/>
            <person name="Schmutz J."/>
            <person name="Rokhsar D."/>
            <person name="Bevan M.W."/>
        </authorList>
    </citation>
    <scope>NUCLEOTIDE SEQUENCE</scope>
    <source>
        <strain evidence="5">Bd21</strain>
    </source>
</reference>
<evidence type="ECO:0000313" key="7">
    <source>
        <dbReference type="Proteomes" id="UP000008810"/>
    </source>
</evidence>
<dbReference type="GO" id="GO:0005634">
    <property type="term" value="C:nucleus"/>
    <property type="evidence" value="ECO:0000318"/>
    <property type="project" value="GO_Central"/>
</dbReference>
<dbReference type="Gene3D" id="3.30.710.10">
    <property type="entry name" value="Potassium Channel Kv1.1, Chain A"/>
    <property type="match status" value="1"/>
</dbReference>
<dbReference type="CDD" id="cd18186">
    <property type="entry name" value="BTB_POZ_ZBTB_KLHL-like"/>
    <property type="match status" value="1"/>
</dbReference>
<dbReference type="KEGG" id="bdi:100826701"/>
<evidence type="ECO:0000256" key="1">
    <source>
        <dbReference type="ARBA" id="ARBA00002668"/>
    </source>
</evidence>
<keyword evidence="3" id="KW-0833">Ubl conjugation pathway</keyword>
<evidence type="ECO:0000259" key="4">
    <source>
        <dbReference type="PROSITE" id="PS50097"/>
    </source>
</evidence>
<dbReference type="SUPFAM" id="SSF54695">
    <property type="entry name" value="POZ domain"/>
    <property type="match status" value="1"/>
</dbReference>
<dbReference type="InterPro" id="IPR000210">
    <property type="entry name" value="BTB/POZ_dom"/>
</dbReference>
<comment type="pathway">
    <text evidence="2">Protein modification; protein ubiquitination.</text>
</comment>
<dbReference type="InterPro" id="IPR045890">
    <property type="entry name" value="POB1-like"/>
</dbReference>
<sequence>MAGGGESAPAEAEMNLECFDFAFNSEKFSDRMLRIEVVASDDVAEESLPDRKDKGHKRQRIDSSPTMIGTPVLRVKTLHINSAILAARSAFFLKLFSNGMKESDQMHPTIRIADSEEHALLELLSFMYRGTLTTTEPSLLLDILMAADKFEVPSCMRHCSQLLISLPMTTESALLYLDHGCSILLAAEVQRVIGTAKQFIAKTYRDFDKFRDEAMNFSLAAIEAIFSSTDIHVRCEEQVFHFLLRWARTRYLESEERREILNSRLLPLVRFSHMAGTSLQWILTLTDTDIDHEEVTKRITEVLLRKGYPAQLEGALAADAERAYTMKPMKVVAFDQPCRQVIVYWDLTRQECSRLPRSGRKLSGEIFSYPFNLAGQKFCLVALTGMDEQNKLQRIGLVWIHREPKGSTCITVDYEFAVRTELTGKFVSQFDRKHTITYDPAREGKGPSRTEGSWFICDDRHFINDVLHLRADITVVEQPVLQT</sequence>
<dbReference type="GO" id="GO:0010114">
    <property type="term" value="P:response to red light"/>
    <property type="evidence" value="ECO:0000318"/>
    <property type="project" value="GO_Central"/>
</dbReference>
<evidence type="ECO:0000256" key="3">
    <source>
        <dbReference type="ARBA" id="ARBA00022786"/>
    </source>
</evidence>
<dbReference type="OrthoDB" id="45365at2759"/>
<dbReference type="Proteomes" id="UP000008810">
    <property type="component" value="Chromosome 1"/>
</dbReference>
<gene>
    <name evidence="6" type="primary">LOC100826701</name>
    <name evidence="5" type="ORF">BRADI_1g02900v3</name>
</gene>
<dbReference type="GeneID" id="100826701"/>
<name>A0A0Q3RGD8_BRADI</name>
<dbReference type="STRING" id="15368.A0A0Q3RGD8"/>
<keyword evidence="7" id="KW-1185">Reference proteome</keyword>
<protein>
    <recommendedName>
        <fullName evidence="4">BTB domain-containing protein</fullName>
    </recommendedName>
</protein>
<dbReference type="SMART" id="SM00225">
    <property type="entry name" value="BTB"/>
    <property type="match status" value="1"/>
</dbReference>
<dbReference type="RefSeq" id="XP_003559206.1">
    <property type="nucleotide sequence ID" value="XM_003559158.4"/>
</dbReference>
<comment type="function">
    <text evidence="1">May act as a substrate-specific adapter of an E3 ubiquitin-protein ligase complex (CUL3-RBX1-BTB) which mediates the ubiquitination and subsequent proteasomal degradation of target proteins.</text>
</comment>
<dbReference type="PROSITE" id="PS50097">
    <property type="entry name" value="BTB"/>
    <property type="match status" value="1"/>
</dbReference>
<dbReference type="Gramene" id="KQK12314">
    <property type="protein sequence ID" value="KQK12314"/>
    <property type="gene ID" value="BRADI_1g02900v3"/>
</dbReference>
<reference evidence="6" key="3">
    <citation type="submission" date="2018-08" db="UniProtKB">
        <authorList>
            <consortium name="EnsemblPlants"/>
        </authorList>
    </citation>
    <scope>IDENTIFICATION</scope>
    <source>
        <strain evidence="6">cv. Bd21</strain>
    </source>
</reference>
<dbReference type="InterPro" id="IPR011705">
    <property type="entry name" value="BACK"/>
</dbReference>
<dbReference type="PANTHER" id="PTHR46336:SF21">
    <property type="entry name" value="OS02G0260700 PROTEIN"/>
    <property type="match status" value="1"/>
</dbReference>
<evidence type="ECO:0000313" key="6">
    <source>
        <dbReference type="EnsemblPlants" id="KQK12314"/>
    </source>
</evidence>
<dbReference type="FunFam" id="3.30.710.10:FF:000106">
    <property type="entry name" value="BTB/POZ domain-containing protein POB1"/>
    <property type="match status" value="1"/>
</dbReference>
<dbReference type="FunFam" id="1.25.40.420:FF:000008">
    <property type="entry name" value="BTB/POZ domain-containing protein POB1"/>
    <property type="match status" value="1"/>
</dbReference>
<dbReference type="EMBL" id="CM000880">
    <property type="protein sequence ID" value="KQK12314.1"/>
    <property type="molecule type" value="Genomic_DNA"/>
</dbReference>
<accession>A0A0Q3RGD8</accession>
<feature type="domain" description="BTB" evidence="4">
    <location>
        <begin position="76"/>
        <end position="136"/>
    </location>
</feature>
<dbReference type="InterPro" id="IPR011333">
    <property type="entry name" value="SKP1/BTB/POZ_sf"/>
</dbReference>
<dbReference type="Pfam" id="PF07707">
    <property type="entry name" value="BACK"/>
    <property type="match status" value="1"/>
</dbReference>
<dbReference type="Pfam" id="PF00651">
    <property type="entry name" value="BTB"/>
    <property type="match status" value="1"/>
</dbReference>
<evidence type="ECO:0000256" key="2">
    <source>
        <dbReference type="ARBA" id="ARBA00004906"/>
    </source>
</evidence>
<dbReference type="PANTHER" id="PTHR46336">
    <property type="entry name" value="OS02G0260700 PROTEIN"/>
    <property type="match status" value="1"/>
</dbReference>
<dbReference type="EnsemblPlants" id="KQK12314">
    <property type="protein sequence ID" value="KQK12314"/>
    <property type="gene ID" value="BRADI_1g02900v3"/>
</dbReference>
<organism evidence="5">
    <name type="scientific">Brachypodium distachyon</name>
    <name type="common">Purple false brome</name>
    <name type="synonym">Trachynia distachya</name>
    <dbReference type="NCBI Taxonomy" id="15368"/>
    <lineage>
        <taxon>Eukaryota</taxon>
        <taxon>Viridiplantae</taxon>
        <taxon>Streptophyta</taxon>
        <taxon>Embryophyta</taxon>
        <taxon>Tracheophyta</taxon>
        <taxon>Spermatophyta</taxon>
        <taxon>Magnoliopsida</taxon>
        <taxon>Liliopsida</taxon>
        <taxon>Poales</taxon>
        <taxon>Poaceae</taxon>
        <taxon>BOP clade</taxon>
        <taxon>Pooideae</taxon>
        <taxon>Stipodae</taxon>
        <taxon>Brachypodieae</taxon>
        <taxon>Brachypodium</taxon>
    </lineage>
</organism>
<reference evidence="5 6" key="1">
    <citation type="journal article" date="2010" name="Nature">
        <title>Genome sequencing and analysis of the model grass Brachypodium distachyon.</title>
        <authorList>
            <consortium name="International Brachypodium Initiative"/>
        </authorList>
    </citation>
    <scope>NUCLEOTIDE SEQUENCE [LARGE SCALE GENOMIC DNA]</scope>
    <source>
        <strain evidence="5 6">Bd21</strain>
    </source>
</reference>
<proteinExistence type="predicted"/>
<dbReference type="ExpressionAtlas" id="A0A0Q3RGD8">
    <property type="expression patterns" value="baseline"/>
</dbReference>
<evidence type="ECO:0000313" key="5">
    <source>
        <dbReference type="EMBL" id="KQK12314.1"/>
    </source>
</evidence>
<dbReference type="Gene3D" id="1.25.40.420">
    <property type="match status" value="1"/>
</dbReference>
<dbReference type="AlphaFoldDB" id="A0A0Q3RGD8"/>